<dbReference type="PANTHER" id="PTHR12677:SF59">
    <property type="entry name" value="GOLGI APPARATUS MEMBRANE PROTEIN TVP38-RELATED"/>
    <property type="match status" value="1"/>
</dbReference>
<comment type="subcellular location">
    <subcellularLocation>
        <location evidence="1 6">Cell membrane</location>
        <topology evidence="1 6">Multi-pass membrane protein</topology>
    </subcellularLocation>
</comment>
<feature type="transmembrane region" description="Helical" evidence="6">
    <location>
        <begin position="66"/>
        <end position="87"/>
    </location>
</feature>
<evidence type="ECO:0000256" key="3">
    <source>
        <dbReference type="ARBA" id="ARBA00022692"/>
    </source>
</evidence>
<comment type="similarity">
    <text evidence="6">Belongs to the TVP38/TMEM64 family.</text>
</comment>
<evidence type="ECO:0000313" key="9">
    <source>
        <dbReference type="Proteomes" id="UP000605848"/>
    </source>
</evidence>
<proteinExistence type="inferred from homology"/>
<feature type="transmembrane region" description="Helical" evidence="6">
    <location>
        <begin position="94"/>
        <end position="119"/>
    </location>
</feature>
<keyword evidence="4 6" id="KW-1133">Transmembrane helix</keyword>
<comment type="caution">
    <text evidence="8">The sequence shown here is derived from an EMBL/GenBank/DDBJ whole genome shotgun (WGS) entry which is preliminary data.</text>
</comment>
<dbReference type="Pfam" id="PF09335">
    <property type="entry name" value="VTT_dom"/>
    <property type="match status" value="1"/>
</dbReference>
<evidence type="ECO:0000256" key="4">
    <source>
        <dbReference type="ARBA" id="ARBA00022989"/>
    </source>
</evidence>
<keyword evidence="2 6" id="KW-1003">Cell membrane</keyword>
<feature type="domain" description="VTT" evidence="7">
    <location>
        <begin position="84"/>
        <end position="198"/>
    </location>
</feature>
<feature type="transmembrane region" description="Helical" evidence="6">
    <location>
        <begin position="236"/>
        <end position="256"/>
    </location>
</feature>
<dbReference type="GO" id="GO:0005886">
    <property type="term" value="C:plasma membrane"/>
    <property type="evidence" value="ECO:0007669"/>
    <property type="project" value="UniProtKB-SubCell"/>
</dbReference>
<dbReference type="InterPro" id="IPR032816">
    <property type="entry name" value="VTT_dom"/>
</dbReference>
<evidence type="ECO:0000313" key="8">
    <source>
        <dbReference type="EMBL" id="MBL0406385.1"/>
    </source>
</evidence>
<keyword evidence="3 6" id="KW-0812">Transmembrane</keyword>
<reference evidence="8" key="1">
    <citation type="submission" date="2021-01" db="EMBL/GenBank/DDBJ databases">
        <title>Microvirga sp.</title>
        <authorList>
            <person name="Kim M.K."/>
        </authorList>
    </citation>
    <scope>NUCLEOTIDE SEQUENCE</scope>
    <source>
        <strain evidence="8">5420S-16</strain>
    </source>
</reference>
<dbReference type="EMBL" id="JAEQMY010000040">
    <property type="protein sequence ID" value="MBL0406385.1"/>
    <property type="molecule type" value="Genomic_DNA"/>
</dbReference>
<gene>
    <name evidence="8" type="ORF">JKG68_20715</name>
</gene>
<dbReference type="Proteomes" id="UP000605848">
    <property type="component" value="Unassembled WGS sequence"/>
</dbReference>
<dbReference type="AlphaFoldDB" id="A0A936ZI62"/>
<evidence type="ECO:0000256" key="5">
    <source>
        <dbReference type="ARBA" id="ARBA00023136"/>
    </source>
</evidence>
<sequence length="266" mass="28941">MGEKQQKPGHSGAQSRLWRILPLVLLLGAVGAVFATGLHRSLTFDTFVRYQNWLQELVAADRLKMLGIYGLVYVAAVTLSLPVSAFLTAIGGYLFGWALGGTVASMAATLGATNIFLIARTSLGRPLLRRAGSRIQSLADGFRRQAFFYLLSLRLIPVMPFWLTNLAAAFFGMRLRHFVLATQFGMLPASFAFAFAGSGLDDIIARHEKQHAECLATGRSGCAVDFDPKSLLTPELMIALGILGVLALIPIAIKFWRGRNAEEGKQ</sequence>
<accession>A0A936ZI62</accession>
<evidence type="ECO:0000256" key="2">
    <source>
        <dbReference type="ARBA" id="ARBA00022475"/>
    </source>
</evidence>
<feature type="transmembrane region" description="Helical" evidence="6">
    <location>
        <begin position="20"/>
        <end position="38"/>
    </location>
</feature>
<evidence type="ECO:0000259" key="7">
    <source>
        <dbReference type="Pfam" id="PF09335"/>
    </source>
</evidence>
<dbReference type="InterPro" id="IPR015414">
    <property type="entry name" value="TMEM64"/>
</dbReference>
<evidence type="ECO:0000256" key="1">
    <source>
        <dbReference type="ARBA" id="ARBA00004651"/>
    </source>
</evidence>
<organism evidence="8 9">
    <name type="scientific">Microvirga aerilata</name>
    <dbReference type="NCBI Taxonomy" id="670292"/>
    <lineage>
        <taxon>Bacteria</taxon>
        <taxon>Pseudomonadati</taxon>
        <taxon>Pseudomonadota</taxon>
        <taxon>Alphaproteobacteria</taxon>
        <taxon>Hyphomicrobiales</taxon>
        <taxon>Methylobacteriaceae</taxon>
        <taxon>Microvirga</taxon>
    </lineage>
</organism>
<keyword evidence="9" id="KW-1185">Reference proteome</keyword>
<dbReference type="RefSeq" id="WP_202063257.1">
    <property type="nucleotide sequence ID" value="NZ_JAEQMY010000040.1"/>
</dbReference>
<protein>
    <recommendedName>
        <fullName evidence="6">TVP38/TMEM64 family membrane protein</fullName>
    </recommendedName>
</protein>
<dbReference type="PANTHER" id="PTHR12677">
    <property type="entry name" value="GOLGI APPARATUS MEMBRANE PROTEIN TVP38-RELATED"/>
    <property type="match status" value="1"/>
</dbReference>
<name>A0A936ZI62_9HYPH</name>
<keyword evidence="5 6" id="KW-0472">Membrane</keyword>
<evidence type="ECO:0000256" key="6">
    <source>
        <dbReference type="RuleBase" id="RU366058"/>
    </source>
</evidence>
<feature type="transmembrane region" description="Helical" evidence="6">
    <location>
        <begin position="146"/>
        <end position="171"/>
    </location>
</feature>